<dbReference type="GO" id="GO:0016020">
    <property type="term" value="C:membrane"/>
    <property type="evidence" value="ECO:0007669"/>
    <property type="project" value="UniProtKB-SubCell"/>
</dbReference>
<evidence type="ECO:0000313" key="21">
    <source>
        <dbReference type="EMBL" id="KAF6102165.1"/>
    </source>
</evidence>
<keyword evidence="5" id="KW-0343">GTPase activation</keyword>
<dbReference type="Pfam" id="PF01412">
    <property type="entry name" value="ArfGap"/>
    <property type="match status" value="1"/>
</dbReference>
<evidence type="ECO:0000256" key="2">
    <source>
        <dbReference type="ARBA" id="ARBA00004496"/>
    </source>
</evidence>
<dbReference type="SUPFAM" id="SSF50044">
    <property type="entry name" value="SH3-domain"/>
    <property type="match status" value="1"/>
</dbReference>
<organism evidence="21 22">
    <name type="scientific">Phyllostomus discolor</name>
    <name type="common">pale spear-nosed bat</name>
    <dbReference type="NCBI Taxonomy" id="89673"/>
    <lineage>
        <taxon>Eukaryota</taxon>
        <taxon>Metazoa</taxon>
        <taxon>Chordata</taxon>
        <taxon>Craniata</taxon>
        <taxon>Vertebrata</taxon>
        <taxon>Euteleostomi</taxon>
        <taxon>Mammalia</taxon>
        <taxon>Eutheria</taxon>
        <taxon>Laurasiatheria</taxon>
        <taxon>Chiroptera</taxon>
        <taxon>Yangochiroptera</taxon>
        <taxon>Phyllostomidae</taxon>
        <taxon>Phyllostominae</taxon>
        <taxon>Phyllostomus</taxon>
    </lineage>
</organism>
<dbReference type="InterPro" id="IPR004148">
    <property type="entry name" value="BAR_dom"/>
</dbReference>
<evidence type="ECO:0000259" key="19">
    <source>
        <dbReference type="PROSITE" id="PS50003"/>
    </source>
</evidence>
<evidence type="ECO:0000313" key="22">
    <source>
        <dbReference type="Proteomes" id="UP000664940"/>
    </source>
</evidence>
<evidence type="ECO:0000256" key="4">
    <source>
        <dbReference type="ARBA" id="ARBA00022443"/>
    </source>
</evidence>
<keyword evidence="12 14" id="KW-0040">ANK repeat</keyword>
<dbReference type="Pfam" id="PF12796">
    <property type="entry name" value="Ank_2"/>
    <property type="match status" value="1"/>
</dbReference>
<evidence type="ECO:0000256" key="9">
    <source>
        <dbReference type="ARBA" id="ARBA00022737"/>
    </source>
</evidence>
<dbReference type="PROSITE" id="PS50003">
    <property type="entry name" value="PH_DOMAIN"/>
    <property type="match status" value="1"/>
</dbReference>
<evidence type="ECO:0000256" key="12">
    <source>
        <dbReference type="ARBA" id="ARBA00023043"/>
    </source>
</evidence>
<dbReference type="InterPro" id="IPR001164">
    <property type="entry name" value="ArfGAP_dom"/>
</dbReference>
<dbReference type="SMART" id="SM00248">
    <property type="entry name" value="ANK"/>
    <property type="match status" value="2"/>
</dbReference>
<feature type="compositionally biased region" description="Low complexity" evidence="17">
    <location>
        <begin position="814"/>
        <end position="825"/>
    </location>
</feature>
<dbReference type="Proteomes" id="UP000664940">
    <property type="component" value="Unassembled WGS sequence"/>
</dbReference>
<dbReference type="CDD" id="cd13251">
    <property type="entry name" value="PH_ASAP"/>
    <property type="match status" value="1"/>
</dbReference>
<dbReference type="Pfam" id="PF00169">
    <property type="entry name" value="PH"/>
    <property type="match status" value="1"/>
</dbReference>
<keyword evidence="9" id="KW-0677">Repeat</keyword>
<dbReference type="SUPFAM" id="SSF50729">
    <property type="entry name" value="PH domain-like"/>
    <property type="match status" value="1"/>
</dbReference>
<keyword evidence="11" id="KW-0333">Golgi apparatus</keyword>
<dbReference type="InterPro" id="IPR011993">
    <property type="entry name" value="PH-like_dom_sf"/>
</dbReference>
<dbReference type="PROSITE" id="PS50297">
    <property type="entry name" value="ANK_REP_REGION"/>
    <property type="match status" value="1"/>
</dbReference>
<dbReference type="Pfam" id="PF16746">
    <property type="entry name" value="BAR_3"/>
    <property type="match status" value="1"/>
</dbReference>
<dbReference type="GO" id="GO:0005794">
    <property type="term" value="C:Golgi apparatus"/>
    <property type="evidence" value="ECO:0007669"/>
    <property type="project" value="UniProtKB-SubCell"/>
</dbReference>
<dbReference type="PROSITE" id="PS50088">
    <property type="entry name" value="ANK_REPEAT"/>
    <property type="match status" value="1"/>
</dbReference>
<keyword evidence="7" id="KW-0597">Phosphoprotein</keyword>
<feature type="domain" description="SH3" evidence="18">
    <location>
        <begin position="889"/>
        <end position="951"/>
    </location>
</feature>
<evidence type="ECO:0000256" key="8">
    <source>
        <dbReference type="ARBA" id="ARBA00022723"/>
    </source>
</evidence>
<evidence type="ECO:0000256" key="1">
    <source>
        <dbReference type="ARBA" id="ARBA00004370"/>
    </source>
</evidence>
<sequence length="951" mass="104554">MVLYKMKKSVKAINISGLAHVENEEQYTQALEKFGGNCVCRDDPDLGSAFLKFSVFTKELTALFKNLIQNMNNIITFPLDSLLKGDLKGVKGDLKKPFDKAWKDYETKITKIEKEKKEHARLHGMIRTEVSGAEIAEEMEKERRFFQLQMCEYLLKVNEIKIKKGVDLLQNLIKYFHAQCNFFQDGLKAVENLKPSIETLSTDLHTIKQAQDEERRQLVQLRDILKSALQVEQKEDAQLRQSAAYSLHQPQGNKEHGTERSGSLYKKSDGIRKVWQKRKCSVRNGFLTISHGTGLAVGCESGLEPRKHRPICAVRKTGCFPGSWQPSGDGAIVPHALAGSANRPPAKLNLLTCQVKTNPEEKKCFDLISHDRTYHFQAEDEQECHVWMSVLQNSKEEALNNAFKGDDSAGENNIVQELTKEITAEVRRMAGNDVCCDCGAPGPTWLSTNLGVLTCIECSGIHRELGVHYSRMQSLTLDVLGTSELLLAKNIGNAGFNEIMEGCLPAEDTVKPTPGSDMHARKDYITAKYIERKYARKRHADGAAKLHSLGEAVKTRDIFGLLQAYADGVDLTERIPLANGHEPDETALHLAVRSVDRTSLHIVDFLVQNSGNLDKQTGRGSTALHYCCLTDNAECLKLLLRGKASVDIANESGETPLDIAKRLRHEHCEELLTQALAGGLSSHVHVEYEWRLLHEDLDESDDDADEKPQPSPSRREDRPVSFYQLGPGAASLARDVAGLAKDKQRSFAPSVLQNETYGAVLSGSPAPALPVAPSTTSAPPLPPRNLAKDPLAPTPPTPAAKMPGVMEALGQQNKPAQPGAPLGKAAPPPLPPQPPSRLPQKRPAPGTDKSTPLVSKGQPRGPDAPGPLPGTAALQPPAPMPRKSQTTKLKPKRVKALYNCVADNPDELTFSEGDVIIVDGEEDQEWWIGHIDGDPGRKGAFPVSFVHFIAD</sequence>
<evidence type="ECO:0000256" key="15">
    <source>
        <dbReference type="PROSITE-ProRule" id="PRU00192"/>
    </source>
</evidence>
<dbReference type="Pfam" id="PF14604">
    <property type="entry name" value="SH3_9"/>
    <property type="match status" value="1"/>
</dbReference>
<dbReference type="FunFam" id="1.25.40.20:FF:000006">
    <property type="entry name" value="Arf-GAP with SH3 domain, ANK repeat and PH domain-containing protein 2"/>
    <property type="match status" value="1"/>
</dbReference>
<dbReference type="GO" id="GO:0005096">
    <property type="term" value="F:GTPase activator activity"/>
    <property type="evidence" value="ECO:0007669"/>
    <property type="project" value="UniProtKB-KW"/>
</dbReference>
<dbReference type="CDD" id="cd11966">
    <property type="entry name" value="SH3_ASAP2"/>
    <property type="match status" value="1"/>
</dbReference>
<dbReference type="InterPro" id="IPR037278">
    <property type="entry name" value="ARFGAP/RecO"/>
</dbReference>
<dbReference type="FunFam" id="1.20.1270.60:FF:000004">
    <property type="entry name" value="Arf-GAP with SH3 domain, ANK repeat and PH domain-containing protein 1"/>
    <property type="match status" value="1"/>
</dbReference>
<evidence type="ECO:0000256" key="16">
    <source>
        <dbReference type="PROSITE-ProRule" id="PRU00288"/>
    </source>
</evidence>
<evidence type="ECO:0000256" key="17">
    <source>
        <dbReference type="SAM" id="MobiDB-lite"/>
    </source>
</evidence>
<dbReference type="PANTHER" id="PTHR45854:SF4">
    <property type="entry name" value="ARF-GAP WITH SH3 DOMAIN, ANK REPEAT AND PH DOMAIN-CONTAINING PROTEIN 2"/>
    <property type="match status" value="1"/>
</dbReference>
<dbReference type="InterPro" id="IPR002110">
    <property type="entry name" value="Ankyrin_rpt"/>
</dbReference>
<dbReference type="Gene3D" id="2.30.29.30">
    <property type="entry name" value="Pleckstrin-homology domain (PH domain)/Phosphotyrosine-binding domain (PTB)"/>
    <property type="match status" value="1"/>
</dbReference>
<protein>
    <submittedName>
        <fullName evidence="21">ArfGAP with SH3 domain, ankyrin repeat and PH domain 2</fullName>
    </submittedName>
</protein>
<keyword evidence="16" id="KW-0863">Zinc-finger</keyword>
<dbReference type="InterPro" id="IPR036028">
    <property type="entry name" value="SH3-like_dom_sf"/>
</dbReference>
<dbReference type="FunFam" id="1.10.220.150:FF:000002">
    <property type="entry name" value="arf-GAP with SH3 domain, ANK repeat and PH domain-containing protein 1"/>
    <property type="match status" value="1"/>
</dbReference>
<dbReference type="SUPFAM" id="SSF57863">
    <property type="entry name" value="ArfGap/RecO-like zinc finger"/>
    <property type="match status" value="1"/>
</dbReference>
<feature type="domain" description="PH" evidence="19">
    <location>
        <begin position="257"/>
        <end position="396"/>
    </location>
</feature>
<comment type="caution">
    <text evidence="21">The sequence shown here is derived from an EMBL/GenBank/DDBJ whole genome shotgun (WGS) entry which is preliminary data.</text>
</comment>
<feature type="region of interest" description="Disordered" evidence="17">
    <location>
        <begin position="240"/>
        <end position="264"/>
    </location>
</feature>
<dbReference type="FunFam" id="2.30.30.40:FF:000012">
    <property type="entry name" value="Arf-GAP with SH3 domain, ANK repeat and PH domain-containing protein 2"/>
    <property type="match status" value="1"/>
</dbReference>
<dbReference type="SMART" id="SM00233">
    <property type="entry name" value="PH"/>
    <property type="match status" value="1"/>
</dbReference>
<evidence type="ECO:0000259" key="20">
    <source>
        <dbReference type="PROSITE" id="PS50115"/>
    </source>
</evidence>
<dbReference type="SUPFAM" id="SSF103657">
    <property type="entry name" value="BAR/IMD domain-like"/>
    <property type="match status" value="1"/>
</dbReference>
<evidence type="ECO:0000256" key="5">
    <source>
        <dbReference type="ARBA" id="ARBA00022468"/>
    </source>
</evidence>
<dbReference type="InterPro" id="IPR035677">
    <property type="entry name" value="ASAP2_SH3"/>
</dbReference>
<proteinExistence type="predicted"/>
<dbReference type="Gene3D" id="1.10.220.150">
    <property type="entry name" value="Arf GTPase activating protein"/>
    <property type="match status" value="1"/>
</dbReference>
<keyword evidence="8" id="KW-0479">Metal-binding</keyword>
<name>A0A833ZY88_9CHIR</name>
<dbReference type="Gene3D" id="1.20.1270.60">
    <property type="entry name" value="Arfaptin homology (AH) domain/BAR domain"/>
    <property type="match status" value="1"/>
</dbReference>
<dbReference type="InterPro" id="IPR001452">
    <property type="entry name" value="SH3_domain"/>
</dbReference>
<dbReference type="PANTHER" id="PTHR45854">
    <property type="entry name" value="ASAP FAMILY MEMBER"/>
    <property type="match status" value="1"/>
</dbReference>
<dbReference type="Gene3D" id="1.25.40.950">
    <property type="match status" value="1"/>
</dbReference>
<dbReference type="PROSITE" id="PS50002">
    <property type="entry name" value="SH3"/>
    <property type="match status" value="1"/>
</dbReference>
<dbReference type="PROSITE" id="PS50115">
    <property type="entry name" value="ARFGAP"/>
    <property type="match status" value="1"/>
</dbReference>
<dbReference type="EMBL" id="JABVXQ010000006">
    <property type="protein sequence ID" value="KAF6102165.1"/>
    <property type="molecule type" value="Genomic_DNA"/>
</dbReference>
<dbReference type="InterPro" id="IPR036770">
    <property type="entry name" value="Ankyrin_rpt-contain_sf"/>
</dbReference>
<accession>A0A833ZY88</accession>
<dbReference type="Gene3D" id="2.30.30.40">
    <property type="entry name" value="SH3 Domains"/>
    <property type="match status" value="1"/>
</dbReference>
<evidence type="ECO:0000256" key="7">
    <source>
        <dbReference type="ARBA" id="ARBA00022553"/>
    </source>
</evidence>
<dbReference type="InterPro" id="IPR037844">
    <property type="entry name" value="PH_ASAP"/>
</dbReference>
<feature type="compositionally biased region" description="Polar residues" evidence="17">
    <location>
        <begin position="240"/>
        <end position="252"/>
    </location>
</feature>
<dbReference type="SMART" id="SM00105">
    <property type="entry name" value="ArfGap"/>
    <property type="match status" value="1"/>
</dbReference>
<gene>
    <name evidence="21" type="ORF">HJG60_001043</name>
</gene>
<dbReference type="SMART" id="SM00326">
    <property type="entry name" value="SH3"/>
    <property type="match status" value="1"/>
</dbReference>
<dbReference type="Gene3D" id="1.25.40.20">
    <property type="entry name" value="Ankyrin repeat-containing domain"/>
    <property type="match status" value="1"/>
</dbReference>
<evidence type="ECO:0000256" key="6">
    <source>
        <dbReference type="ARBA" id="ARBA00022490"/>
    </source>
</evidence>
<evidence type="ECO:0000256" key="14">
    <source>
        <dbReference type="PROSITE-ProRule" id="PRU00023"/>
    </source>
</evidence>
<dbReference type="InterPro" id="IPR027267">
    <property type="entry name" value="AH/BAR_dom_sf"/>
</dbReference>
<dbReference type="SUPFAM" id="SSF48403">
    <property type="entry name" value="Ankyrin repeat"/>
    <property type="match status" value="1"/>
</dbReference>
<feature type="repeat" description="ANK" evidence="14">
    <location>
        <begin position="619"/>
        <end position="651"/>
    </location>
</feature>
<keyword evidence="6" id="KW-0963">Cytoplasm</keyword>
<feature type="domain" description="Arf-GAP" evidence="20">
    <location>
        <begin position="420"/>
        <end position="542"/>
    </location>
</feature>
<dbReference type="FunFam" id="1.25.40.950:FF:000001">
    <property type="entry name" value="Arf-GAP with SH3 domain, ANK repeat and PH domain-containing protein 1"/>
    <property type="match status" value="1"/>
</dbReference>
<feature type="compositionally biased region" description="Pro residues" evidence="17">
    <location>
        <begin position="826"/>
        <end position="837"/>
    </location>
</feature>
<evidence type="ECO:0000256" key="11">
    <source>
        <dbReference type="ARBA" id="ARBA00023034"/>
    </source>
</evidence>
<feature type="region of interest" description="Disordered" evidence="17">
    <location>
        <begin position="697"/>
        <end position="721"/>
    </location>
</feature>
<evidence type="ECO:0000256" key="10">
    <source>
        <dbReference type="ARBA" id="ARBA00022833"/>
    </source>
</evidence>
<dbReference type="InterPro" id="IPR043593">
    <property type="entry name" value="ASAP"/>
</dbReference>
<dbReference type="InterPro" id="IPR001849">
    <property type="entry name" value="PH_domain"/>
</dbReference>
<keyword evidence="13" id="KW-0472">Membrane</keyword>
<comment type="subcellular location">
    <subcellularLocation>
        <location evidence="2">Cytoplasm</location>
    </subcellularLocation>
    <subcellularLocation>
        <location evidence="3">Golgi apparatus</location>
    </subcellularLocation>
    <subcellularLocation>
        <location evidence="1">Membrane</location>
    </subcellularLocation>
</comment>
<keyword evidence="4 15" id="KW-0728">SH3 domain</keyword>
<keyword evidence="10" id="KW-0862">Zinc</keyword>
<dbReference type="PRINTS" id="PR00405">
    <property type="entry name" value="REVINTRACTNG"/>
</dbReference>
<feature type="region of interest" description="Disordered" evidence="17">
    <location>
        <begin position="768"/>
        <end position="892"/>
    </location>
</feature>
<dbReference type="AlphaFoldDB" id="A0A833ZY88"/>
<evidence type="ECO:0000259" key="18">
    <source>
        <dbReference type="PROSITE" id="PS50002"/>
    </source>
</evidence>
<feature type="compositionally biased region" description="Low complexity" evidence="17">
    <location>
        <begin position="768"/>
        <end position="778"/>
    </location>
</feature>
<evidence type="ECO:0000256" key="13">
    <source>
        <dbReference type="ARBA" id="ARBA00023136"/>
    </source>
</evidence>
<reference evidence="21 22" key="1">
    <citation type="journal article" date="2020" name="Nature">
        <title>Six reference-quality genomes reveal evolution of bat adaptations.</title>
        <authorList>
            <person name="Jebb D."/>
            <person name="Huang Z."/>
            <person name="Pippel M."/>
            <person name="Hughes G.M."/>
            <person name="Lavrichenko K."/>
            <person name="Devanna P."/>
            <person name="Winkler S."/>
            <person name="Jermiin L.S."/>
            <person name="Skirmuntt E.C."/>
            <person name="Katzourakis A."/>
            <person name="Burkitt-Gray L."/>
            <person name="Ray D.A."/>
            <person name="Sullivan K.A.M."/>
            <person name="Roscito J.G."/>
            <person name="Kirilenko B.M."/>
            <person name="Davalos L.M."/>
            <person name="Corthals A.P."/>
            <person name="Power M.L."/>
            <person name="Jones G."/>
            <person name="Ransome R.D."/>
            <person name="Dechmann D.K.N."/>
            <person name="Locatelli A.G."/>
            <person name="Puechmaille S.J."/>
            <person name="Fedrigo O."/>
            <person name="Jarvis E.D."/>
            <person name="Hiller M."/>
            <person name="Vernes S.C."/>
            <person name="Myers E.W."/>
            <person name="Teeling E.C."/>
        </authorList>
    </citation>
    <scope>NUCLEOTIDE SEQUENCE [LARGE SCALE GENOMIC DNA]</scope>
    <source>
        <strain evidence="21">Bat1K_MPI-CBG_1</strain>
    </source>
</reference>
<dbReference type="GO" id="GO:0008270">
    <property type="term" value="F:zinc ion binding"/>
    <property type="evidence" value="ECO:0007669"/>
    <property type="project" value="UniProtKB-KW"/>
</dbReference>
<evidence type="ECO:0000256" key="3">
    <source>
        <dbReference type="ARBA" id="ARBA00004555"/>
    </source>
</evidence>
<dbReference type="InterPro" id="IPR038508">
    <property type="entry name" value="ArfGAP_dom_sf"/>
</dbReference>